<dbReference type="Pfam" id="PF02668">
    <property type="entry name" value="TauD"/>
    <property type="match status" value="1"/>
</dbReference>
<feature type="domain" description="TauD/TfdA-like" evidence="4">
    <location>
        <begin position="104"/>
        <end position="370"/>
    </location>
</feature>
<dbReference type="AlphaFoldDB" id="A0A316YY30"/>
<sequence>MISALPQSSPLQQREAEKEHSNVVEAQRSLKSATNVLTSGQHDANLSLVTPYEDLPQKITGPTVWEAEDYRGEANAPKWIRYWTPEEIEQLETASVIWRDSGRELGEIERSTFPLPASLVATLTSLRKELVDGVGFKLFKGLPVERWGPHISAIAYLGLGSYLGNVNSQNHKGHVLGHVKDLGNDPTQIDKVRIYSTNARQFFHTDSSGGLVGLLCLATALEGGHSDIVSAHRVWNELQATRPDVAKTLASPIWHFDRKGEVSHGQRGWVTRPVFALAKGEADNRLVIHWDPYYIRSLGRHIEAGLIPPTSPEQLEAMEVLEQTAQRLSLHMVLEVGDIQFVSDHHVLHARTAYKDHLPPKPRRHLLRLWLACPEGPDPLGLGWTTGWRTVYDDSKHPRRGGIQVNDTPPRCPLDGE</sequence>
<evidence type="ECO:0000256" key="2">
    <source>
        <dbReference type="ARBA" id="ARBA00023194"/>
    </source>
</evidence>
<name>A0A316YY30_9BASI</name>
<dbReference type="PANTHER" id="PTHR10696">
    <property type="entry name" value="GAMMA-BUTYROBETAINE HYDROXYLASE-RELATED"/>
    <property type="match status" value="1"/>
</dbReference>
<dbReference type="PANTHER" id="PTHR10696:SF56">
    <property type="entry name" value="TAUD_TFDA-LIKE DOMAIN-CONTAINING PROTEIN"/>
    <property type="match status" value="1"/>
</dbReference>
<dbReference type="InterPro" id="IPR050411">
    <property type="entry name" value="AlphaKG_dependent_hydroxylases"/>
</dbReference>
<organism evidence="5 6">
    <name type="scientific">Acaromyces ingoldii</name>
    <dbReference type="NCBI Taxonomy" id="215250"/>
    <lineage>
        <taxon>Eukaryota</taxon>
        <taxon>Fungi</taxon>
        <taxon>Dikarya</taxon>
        <taxon>Basidiomycota</taxon>
        <taxon>Ustilaginomycotina</taxon>
        <taxon>Exobasidiomycetes</taxon>
        <taxon>Exobasidiales</taxon>
        <taxon>Cryptobasidiaceae</taxon>
        <taxon>Acaromyces</taxon>
    </lineage>
</organism>
<feature type="compositionally biased region" description="Polar residues" evidence="3">
    <location>
        <begin position="1"/>
        <end position="12"/>
    </location>
</feature>
<dbReference type="InterPro" id="IPR003819">
    <property type="entry name" value="TauD/TfdA-like"/>
</dbReference>
<dbReference type="RefSeq" id="XP_025380736.1">
    <property type="nucleotide sequence ID" value="XM_025519468.1"/>
</dbReference>
<dbReference type="SUPFAM" id="SSF51197">
    <property type="entry name" value="Clavaminate synthase-like"/>
    <property type="match status" value="1"/>
</dbReference>
<evidence type="ECO:0000313" key="5">
    <source>
        <dbReference type="EMBL" id="PWN93538.1"/>
    </source>
</evidence>
<evidence type="ECO:0000313" key="6">
    <source>
        <dbReference type="Proteomes" id="UP000245768"/>
    </source>
</evidence>
<accession>A0A316YY30</accession>
<feature type="region of interest" description="Disordered" evidence="3">
    <location>
        <begin position="395"/>
        <end position="417"/>
    </location>
</feature>
<evidence type="ECO:0000256" key="1">
    <source>
        <dbReference type="ARBA" id="ARBA00023002"/>
    </source>
</evidence>
<keyword evidence="2" id="KW-0045">Antibiotic biosynthesis</keyword>
<proteinExistence type="predicted"/>
<dbReference type="InParanoid" id="A0A316YY30"/>
<dbReference type="GO" id="GO:0017000">
    <property type="term" value="P:antibiotic biosynthetic process"/>
    <property type="evidence" value="ECO:0007669"/>
    <property type="project" value="UniProtKB-KW"/>
</dbReference>
<dbReference type="STRING" id="215250.A0A316YY30"/>
<keyword evidence="6" id="KW-1185">Reference proteome</keyword>
<reference evidence="5 6" key="1">
    <citation type="journal article" date="2018" name="Mol. Biol. Evol.">
        <title>Broad Genomic Sampling Reveals a Smut Pathogenic Ancestry of the Fungal Clade Ustilaginomycotina.</title>
        <authorList>
            <person name="Kijpornyongpan T."/>
            <person name="Mondo S.J."/>
            <person name="Barry K."/>
            <person name="Sandor L."/>
            <person name="Lee J."/>
            <person name="Lipzen A."/>
            <person name="Pangilinan J."/>
            <person name="LaButti K."/>
            <person name="Hainaut M."/>
            <person name="Henrissat B."/>
            <person name="Grigoriev I.V."/>
            <person name="Spatafora J.W."/>
            <person name="Aime M.C."/>
        </authorList>
    </citation>
    <scope>NUCLEOTIDE SEQUENCE [LARGE SCALE GENOMIC DNA]</scope>
    <source>
        <strain evidence="5 6">MCA 4198</strain>
    </source>
</reference>
<evidence type="ECO:0000256" key="3">
    <source>
        <dbReference type="SAM" id="MobiDB-lite"/>
    </source>
</evidence>
<dbReference type="Gene3D" id="3.60.130.10">
    <property type="entry name" value="Clavaminate synthase-like"/>
    <property type="match status" value="1"/>
</dbReference>
<protein>
    <submittedName>
        <fullName evidence="5">Clavaminate synthase-like protein</fullName>
    </submittedName>
</protein>
<dbReference type="EMBL" id="KZ819634">
    <property type="protein sequence ID" value="PWN93538.1"/>
    <property type="molecule type" value="Genomic_DNA"/>
</dbReference>
<dbReference type="GO" id="GO:0016491">
    <property type="term" value="F:oxidoreductase activity"/>
    <property type="evidence" value="ECO:0007669"/>
    <property type="project" value="UniProtKB-KW"/>
</dbReference>
<keyword evidence="1" id="KW-0560">Oxidoreductase</keyword>
<dbReference type="Proteomes" id="UP000245768">
    <property type="component" value="Unassembled WGS sequence"/>
</dbReference>
<dbReference type="OrthoDB" id="272271at2759"/>
<evidence type="ECO:0000259" key="4">
    <source>
        <dbReference type="Pfam" id="PF02668"/>
    </source>
</evidence>
<gene>
    <name evidence="5" type="ORF">FA10DRAFT_247798</name>
</gene>
<dbReference type="GeneID" id="37041384"/>
<feature type="region of interest" description="Disordered" evidence="3">
    <location>
        <begin position="1"/>
        <end position="26"/>
    </location>
</feature>
<dbReference type="InterPro" id="IPR042098">
    <property type="entry name" value="TauD-like_sf"/>
</dbReference>